<sequence>MREDLFQIFSFTAATVISLSNIHSHVVDYLALIIAFGFLARYFLAPLFPGARIRVLQKALEEAESILRLALSESLRDRLPHFVLQVELDLLYAKRFASGLQSDLLRAKKVSWKEWLAFLRGISLKAVRCQWQVKELQIALSLALEAERQRRYNESIRDKQAAISSLISMGPISDQRTAIQATGRTSTRTGYPPM</sequence>
<accession>A0AAD7DX26</accession>
<feature type="transmembrane region" description="Helical" evidence="1">
    <location>
        <begin position="5"/>
        <end position="23"/>
    </location>
</feature>
<keyword evidence="1" id="KW-1133">Transmembrane helix</keyword>
<feature type="transmembrane region" description="Helical" evidence="1">
    <location>
        <begin position="29"/>
        <end position="48"/>
    </location>
</feature>
<keyword evidence="3" id="KW-1185">Reference proteome</keyword>
<dbReference type="EMBL" id="JARKIE010000016">
    <property type="protein sequence ID" value="KAJ7701832.1"/>
    <property type="molecule type" value="Genomic_DNA"/>
</dbReference>
<name>A0AAD7DX26_MYCRO</name>
<evidence type="ECO:0000256" key="1">
    <source>
        <dbReference type="SAM" id="Phobius"/>
    </source>
</evidence>
<protein>
    <submittedName>
        <fullName evidence="2">Uncharacterized protein</fullName>
    </submittedName>
</protein>
<evidence type="ECO:0000313" key="3">
    <source>
        <dbReference type="Proteomes" id="UP001221757"/>
    </source>
</evidence>
<gene>
    <name evidence="2" type="ORF">B0H17DRAFT_1128059</name>
</gene>
<dbReference type="AlphaFoldDB" id="A0AAD7DX26"/>
<keyword evidence="1" id="KW-0812">Transmembrane</keyword>
<organism evidence="2 3">
    <name type="scientific">Mycena rosella</name>
    <name type="common">Pink bonnet</name>
    <name type="synonym">Agaricus rosellus</name>
    <dbReference type="NCBI Taxonomy" id="1033263"/>
    <lineage>
        <taxon>Eukaryota</taxon>
        <taxon>Fungi</taxon>
        <taxon>Dikarya</taxon>
        <taxon>Basidiomycota</taxon>
        <taxon>Agaricomycotina</taxon>
        <taxon>Agaricomycetes</taxon>
        <taxon>Agaricomycetidae</taxon>
        <taxon>Agaricales</taxon>
        <taxon>Marasmiineae</taxon>
        <taxon>Mycenaceae</taxon>
        <taxon>Mycena</taxon>
    </lineage>
</organism>
<comment type="caution">
    <text evidence="2">The sequence shown here is derived from an EMBL/GenBank/DDBJ whole genome shotgun (WGS) entry which is preliminary data.</text>
</comment>
<evidence type="ECO:0000313" key="2">
    <source>
        <dbReference type="EMBL" id="KAJ7701832.1"/>
    </source>
</evidence>
<proteinExistence type="predicted"/>
<dbReference type="Proteomes" id="UP001221757">
    <property type="component" value="Unassembled WGS sequence"/>
</dbReference>
<keyword evidence="1" id="KW-0472">Membrane</keyword>
<reference evidence="2" key="1">
    <citation type="submission" date="2023-03" db="EMBL/GenBank/DDBJ databases">
        <title>Massive genome expansion in bonnet fungi (Mycena s.s.) driven by repeated elements and novel gene families across ecological guilds.</title>
        <authorList>
            <consortium name="Lawrence Berkeley National Laboratory"/>
            <person name="Harder C.B."/>
            <person name="Miyauchi S."/>
            <person name="Viragh M."/>
            <person name="Kuo A."/>
            <person name="Thoen E."/>
            <person name="Andreopoulos B."/>
            <person name="Lu D."/>
            <person name="Skrede I."/>
            <person name="Drula E."/>
            <person name="Henrissat B."/>
            <person name="Morin E."/>
            <person name="Kohler A."/>
            <person name="Barry K."/>
            <person name="LaButti K."/>
            <person name="Morin E."/>
            <person name="Salamov A."/>
            <person name="Lipzen A."/>
            <person name="Mereny Z."/>
            <person name="Hegedus B."/>
            <person name="Baldrian P."/>
            <person name="Stursova M."/>
            <person name="Weitz H."/>
            <person name="Taylor A."/>
            <person name="Grigoriev I.V."/>
            <person name="Nagy L.G."/>
            <person name="Martin F."/>
            <person name="Kauserud H."/>
        </authorList>
    </citation>
    <scope>NUCLEOTIDE SEQUENCE</scope>
    <source>
        <strain evidence="2">CBHHK067</strain>
    </source>
</reference>